<evidence type="ECO:0000259" key="1">
    <source>
        <dbReference type="PROSITE" id="PS50181"/>
    </source>
</evidence>
<proteinExistence type="predicted"/>
<dbReference type="PANTHER" id="PTHR31900">
    <property type="entry name" value="F-BOX/RNI SUPERFAMILY PROTEIN-RELATED"/>
    <property type="match status" value="1"/>
</dbReference>
<comment type="caution">
    <text evidence="2">The sequence shown here is derived from an EMBL/GenBank/DDBJ whole genome shotgun (WGS) entry which is preliminary data.</text>
</comment>
<protein>
    <recommendedName>
        <fullName evidence="1">F-box domain-containing protein</fullName>
    </recommendedName>
</protein>
<dbReference type="InterPro" id="IPR036047">
    <property type="entry name" value="F-box-like_dom_sf"/>
</dbReference>
<organism evidence="2 3">
    <name type="scientific">Trapa incisa</name>
    <dbReference type="NCBI Taxonomy" id="236973"/>
    <lineage>
        <taxon>Eukaryota</taxon>
        <taxon>Viridiplantae</taxon>
        <taxon>Streptophyta</taxon>
        <taxon>Embryophyta</taxon>
        <taxon>Tracheophyta</taxon>
        <taxon>Spermatophyta</taxon>
        <taxon>Magnoliopsida</taxon>
        <taxon>eudicotyledons</taxon>
        <taxon>Gunneridae</taxon>
        <taxon>Pentapetalae</taxon>
        <taxon>rosids</taxon>
        <taxon>malvids</taxon>
        <taxon>Myrtales</taxon>
        <taxon>Lythraceae</taxon>
        <taxon>Trapa</taxon>
    </lineage>
</organism>
<dbReference type="Pfam" id="PF08387">
    <property type="entry name" value="FBD"/>
    <property type="match status" value="1"/>
</dbReference>
<dbReference type="PROSITE" id="PS50181">
    <property type="entry name" value="FBOX"/>
    <property type="match status" value="1"/>
</dbReference>
<dbReference type="Gene3D" id="3.80.10.10">
    <property type="entry name" value="Ribonuclease Inhibitor"/>
    <property type="match status" value="1"/>
</dbReference>
<accession>A0AAN7KUR7</accession>
<feature type="domain" description="F-box" evidence="1">
    <location>
        <begin position="69"/>
        <end position="117"/>
    </location>
</feature>
<sequence length="578" mass="66131">MAISSVTAFKRTFCLLEAASAGGSNNRTTAMETRSAKRRKLLFLECSAMMTTTLTVQPGGRGEGEEGGADLISNLPDDVLFRILDLLSIETIARMSLLSKRWARIWQSFPDLDFTSVRLKSADHAESIRNLIRSKCRRFSFDRQRVQNFLYLYDCDFISNVLSLRSKAGSDIRTLRFGAYVSLTHLNKLIRQALRWNARELDVEFATEDYFNVPKCVISSESLQALSLKSQFPGFRLPYLSIMNGGGFRSLQVLSLSLMLTEGDLDIFKDSAFPVLRKLYLCECHDLRRIRVNCSLLEDMTLEKCFILETLEVRGARLERLRVANCFYSVREKSFVKIDAPRLRVVEWEKNYLTEDCSLQNLKALRQASLHFLKLHEVVPAIYLSAARNFLHGLSHVRCLILDTLCMKLLTQKNFGPLLPFINLECLELRTFLTHSIIPALHFLLKSSPSLHTLILNITDHCGHSRNERKMQDKDLLNTTYSEEEKHWETEMSVMALFLENLKVVKIRGFMGCKAEVGLAKFLLRHGKALEEMVLCSFNRDALHKDRNKSQILSYSGSASNAKISFEYDFDAVPKIRI</sequence>
<dbReference type="Pfam" id="PF00646">
    <property type="entry name" value="F-box"/>
    <property type="match status" value="1"/>
</dbReference>
<dbReference type="SUPFAM" id="SSF52058">
    <property type="entry name" value="L domain-like"/>
    <property type="match status" value="1"/>
</dbReference>
<dbReference type="AlphaFoldDB" id="A0AAN7KUR7"/>
<dbReference type="PANTHER" id="PTHR31900:SF27">
    <property type="entry name" value="FBD DOMAIN-CONTAINING PROTEIN"/>
    <property type="match status" value="1"/>
</dbReference>
<dbReference type="InterPro" id="IPR032675">
    <property type="entry name" value="LRR_dom_sf"/>
</dbReference>
<name>A0AAN7KUR7_9MYRT</name>
<dbReference type="InterPro" id="IPR006566">
    <property type="entry name" value="FBD"/>
</dbReference>
<keyword evidence="3" id="KW-1185">Reference proteome</keyword>
<dbReference type="InterPro" id="IPR001810">
    <property type="entry name" value="F-box_dom"/>
</dbReference>
<dbReference type="InterPro" id="IPR050232">
    <property type="entry name" value="FBL13/AtMIF1-like"/>
</dbReference>
<dbReference type="SUPFAM" id="SSF81383">
    <property type="entry name" value="F-box domain"/>
    <property type="match status" value="1"/>
</dbReference>
<dbReference type="SMART" id="SM00256">
    <property type="entry name" value="FBOX"/>
    <property type="match status" value="1"/>
</dbReference>
<dbReference type="Proteomes" id="UP001345219">
    <property type="component" value="Chromosome 24"/>
</dbReference>
<dbReference type="SMART" id="SM00579">
    <property type="entry name" value="FBD"/>
    <property type="match status" value="1"/>
</dbReference>
<evidence type="ECO:0000313" key="2">
    <source>
        <dbReference type="EMBL" id="KAK4770200.1"/>
    </source>
</evidence>
<dbReference type="Pfam" id="PF24758">
    <property type="entry name" value="LRR_At5g56370"/>
    <property type="match status" value="1"/>
</dbReference>
<evidence type="ECO:0000313" key="3">
    <source>
        <dbReference type="Proteomes" id="UP001345219"/>
    </source>
</evidence>
<dbReference type="EMBL" id="JAXIOK010000005">
    <property type="protein sequence ID" value="KAK4770200.1"/>
    <property type="molecule type" value="Genomic_DNA"/>
</dbReference>
<reference evidence="2 3" key="1">
    <citation type="journal article" date="2023" name="Hortic Res">
        <title>Pangenome of water caltrop reveals structural variations and asymmetric subgenome divergence after allopolyploidization.</title>
        <authorList>
            <person name="Zhang X."/>
            <person name="Chen Y."/>
            <person name="Wang L."/>
            <person name="Yuan Y."/>
            <person name="Fang M."/>
            <person name="Shi L."/>
            <person name="Lu R."/>
            <person name="Comes H.P."/>
            <person name="Ma Y."/>
            <person name="Chen Y."/>
            <person name="Huang G."/>
            <person name="Zhou Y."/>
            <person name="Zheng Z."/>
            <person name="Qiu Y."/>
        </authorList>
    </citation>
    <scope>NUCLEOTIDE SEQUENCE [LARGE SCALE GENOMIC DNA]</scope>
    <source>
        <tissue evidence="2">Roots</tissue>
    </source>
</reference>
<gene>
    <name evidence="2" type="ORF">SAY87_030732</name>
</gene>
<dbReference type="InterPro" id="IPR055411">
    <property type="entry name" value="LRR_FXL15/At3g58940/PEG3-like"/>
</dbReference>